<feature type="transmembrane region" description="Helical" evidence="8">
    <location>
        <begin position="12"/>
        <end position="29"/>
    </location>
</feature>
<evidence type="ECO:0000313" key="10">
    <source>
        <dbReference type="Proteomes" id="UP000256304"/>
    </source>
</evidence>
<feature type="transmembrane region" description="Helical" evidence="8">
    <location>
        <begin position="185"/>
        <end position="206"/>
    </location>
</feature>
<keyword evidence="5 8" id="KW-0812">Transmembrane</keyword>
<gene>
    <name evidence="9" type="ORF">A8990_107104</name>
</gene>
<evidence type="ECO:0000313" key="9">
    <source>
        <dbReference type="EMBL" id="REE89008.1"/>
    </source>
</evidence>
<evidence type="ECO:0000256" key="4">
    <source>
        <dbReference type="ARBA" id="ARBA00022544"/>
    </source>
</evidence>
<feature type="transmembrane region" description="Helical" evidence="8">
    <location>
        <begin position="119"/>
        <end position="141"/>
    </location>
</feature>
<comment type="similarity">
    <text evidence="2">Belongs to the amino acid-polyamine-organocation (APC) superfamily. Spore germination protein (SGP) (TC 2.A.3.9) family.</text>
</comment>
<dbReference type="GO" id="GO:0009847">
    <property type="term" value="P:spore germination"/>
    <property type="evidence" value="ECO:0007669"/>
    <property type="project" value="InterPro"/>
</dbReference>
<comment type="subcellular location">
    <subcellularLocation>
        <location evidence="1">Membrane</location>
        <topology evidence="1">Multi-pass membrane protein</topology>
    </subcellularLocation>
</comment>
<keyword evidence="10" id="KW-1185">Reference proteome</keyword>
<evidence type="ECO:0000256" key="7">
    <source>
        <dbReference type="ARBA" id="ARBA00023136"/>
    </source>
</evidence>
<feature type="transmembrane region" description="Helical" evidence="8">
    <location>
        <begin position="270"/>
        <end position="295"/>
    </location>
</feature>
<dbReference type="EMBL" id="QTTN01000007">
    <property type="protein sequence ID" value="REE89008.1"/>
    <property type="molecule type" value="Genomic_DNA"/>
</dbReference>
<evidence type="ECO:0000256" key="8">
    <source>
        <dbReference type="SAM" id="Phobius"/>
    </source>
</evidence>
<feature type="transmembrane region" description="Helical" evidence="8">
    <location>
        <begin position="148"/>
        <end position="165"/>
    </location>
</feature>
<proteinExistence type="inferred from homology"/>
<evidence type="ECO:0000256" key="1">
    <source>
        <dbReference type="ARBA" id="ARBA00004141"/>
    </source>
</evidence>
<keyword evidence="4" id="KW-0309">Germination</keyword>
<evidence type="ECO:0000256" key="3">
    <source>
        <dbReference type="ARBA" id="ARBA00022448"/>
    </source>
</evidence>
<sequence length="368" mass="40824">MIPAAEKISATQLGLILFTFVISTINLTVPGQMVMFAKQDAWLSVLPSALTGLITIWIMTTLAHRYPGLTIIEYGTKIMGKWFGAFLALNYIYYWYVSISTITLQHTAFITTLLLPRSPMLVGCATMLLLCAFAAVAGIEVIGRCNQFLTPLLMLFILPILILAIKDANPNYLRPVLGDGIKPVLQGAFLPAGAYMNQLFILGWLLPYLNQPKLDRKLSLMALGSIAFIILSIVSLSIMVLGPLTGKLTYSFLSVIQYVGIEGSIERLEAIVVSIWVLGYFIKESVSLFILCLCISQLFRIKNYRDIVFPVTLLSVLGSVWIFKNAAELLNYIVFTFPLLAFMNQTLLPLILLVIDSVRRRLAGSRVA</sequence>
<dbReference type="OrthoDB" id="1675410at2"/>
<dbReference type="Pfam" id="PF03845">
    <property type="entry name" value="Spore_permease"/>
    <property type="match status" value="1"/>
</dbReference>
<accession>A0A3D9SCF2</accession>
<protein>
    <submittedName>
        <fullName evidence="9">Spore germination protein KB</fullName>
    </submittedName>
</protein>
<dbReference type="Proteomes" id="UP000256304">
    <property type="component" value="Unassembled WGS sequence"/>
</dbReference>
<comment type="caution">
    <text evidence="9">The sequence shown here is derived from an EMBL/GenBank/DDBJ whole genome shotgun (WGS) entry which is preliminary data.</text>
</comment>
<dbReference type="PANTHER" id="PTHR34975:SF2">
    <property type="entry name" value="SPORE GERMINATION PROTEIN A2"/>
    <property type="match status" value="1"/>
</dbReference>
<dbReference type="RefSeq" id="WP_116188513.1">
    <property type="nucleotide sequence ID" value="NZ_QTTN01000007.1"/>
</dbReference>
<feature type="transmembrane region" description="Helical" evidence="8">
    <location>
        <begin position="329"/>
        <end position="355"/>
    </location>
</feature>
<name>A0A3D9SCF2_9BACL</name>
<dbReference type="NCBIfam" id="TIGR00912">
    <property type="entry name" value="2A0309"/>
    <property type="match status" value="1"/>
</dbReference>
<evidence type="ECO:0000256" key="6">
    <source>
        <dbReference type="ARBA" id="ARBA00022989"/>
    </source>
</evidence>
<keyword evidence="7 8" id="KW-0472">Membrane</keyword>
<dbReference type="GO" id="GO:0016020">
    <property type="term" value="C:membrane"/>
    <property type="evidence" value="ECO:0007669"/>
    <property type="project" value="UniProtKB-SubCell"/>
</dbReference>
<evidence type="ECO:0000256" key="5">
    <source>
        <dbReference type="ARBA" id="ARBA00022692"/>
    </source>
</evidence>
<reference evidence="9 10" key="1">
    <citation type="submission" date="2018-08" db="EMBL/GenBank/DDBJ databases">
        <title>Genomic Encyclopedia of Type Strains, Phase III (KMG-III): the genomes of soil and plant-associated and newly described type strains.</title>
        <authorList>
            <person name="Whitman W."/>
        </authorList>
    </citation>
    <scope>NUCLEOTIDE SEQUENCE [LARGE SCALE GENOMIC DNA]</scope>
    <source>
        <strain evidence="9 10">CGMCC 1.10966</strain>
    </source>
</reference>
<dbReference type="InterPro" id="IPR004761">
    <property type="entry name" value="Spore_GerAB"/>
</dbReference>
<feature type="transmembrane region" description="Helical" evidence="8">
    <location>
        <begin position="307"/>
        <end position="323"/>
    </location>
</feature>
<dbReference type="AlphaFoldDB" id="A0A3D9SCF2"/>
<keyword evidence="3" id="KW-0813">Transport</keyword>
<feature type="transmembrane region" description="Helical" evidence="8">
    <location>
        <begin position="82"/>
        <end position="99"/>
    </location>
</feature>
<organism evidence="9 10">
    <name type="scientific">Paenibacillus taihuensis</name>
    <dbReference type="NCBI Taxonomy" id="1156355"/>
    <lineage>
        <taxon>Bacteria</taxon>
        <taxon>Bacillati</taxon>
        <taxon>Bacillota</taxon>
        <taxon>Bacilli</taxon>
        <taxon>Bacillales</taxon>
        <taxon>Paenibacillaceae</taxon>
        <taxon>Paenibacillus</taxon>
    </lineage>
</organism>
<dbReference type="PANTHER" id="PTHR34975">
    <property type="entry name" value="SPORE GERMINATION PROTEIN A2"/>
    <property type="match status" value="1"/>
</dbReference>
<feature type="transmembrane region" description="Helical" evidence="8">
    <location>
        <begin position="41"/>
        <end position="62"/>
    </location>
</feature>
<feature type="transmembrane region" description="Helical" evidence="8">
    <location>
        <begin position="218"/>
        <end position="241"/>
    </location>
</feature>
<keyword evidence="6 8" id="KW-1133">Transmembrane helix</keyword>
<evidence type="ECO:0000256" key="2">
    <source>
        <dbReference type="ARBA" id="ARBA00007998"/>
    </source>
</evidence>